<dbReference type="GO" id="GO:0004300">
    <property type="term" value="F:enoyl-CoA hydratase activity"/>
    <property type="evidence" value="ECO:0007669"/>
    <property type="project" value="UniProtKB-ARBA"/>
</dbReference>
<evidence type="ECO:0008006" key="5">
    <source>
        <dbReference type="Google" id="ProtNLM"/>
    </source>
</evidence>
<accession>A0AAX7UH14</accession>
<dbReference type="GeneTree" id="ENSGT00940000158798"/>
<dbReference type="CDD" id="cd06558">
    <property type="entry name" value="crotonase-like"/>
    <property type="match status" value="1"/>
</dbReference>
<dbReference type="FunFam" id="1.10.12.10:FF:000001">
    <property type="entry name" value="Probable enoyl-CoA hydratase, mitochondrial"/>
    <property type="match status" value="1"/>
</dbReference>
<organism evidence="3 4">
    <name type="scientific">Astatotilapia calliptera</name>
    <name type="common">Eastern happy</name>
    <name type="synonym">Chromis callipterus</name>
    <dbReference type="NCBI Taxonomy" id="8154"/>
    <lineage>
        <taxon>Eukaryota</taxon>
        <taxon>Metazoa</taxon>
        <taxon>Chordata</taxon>
        <taxon>Craniata</taxon>
        <taxon>Vertebrata</taxon>
        <taxon>Euteleostomi</taxon>
        <taxon>Actinopterygii</taxon>
        <taxon>Neopterygii</taxon>
        <taxon>Teleostei</taxon>
        <taxon>Neoteleostei</taxon>
        <taxon>Acanthomorphata</taxon>
        <taxon>Ovalentaria</taxon>
        <taxon>Cichlomorphae</taxon>
        <taxon>Cichliformes</taxon>
        <taxon>Cichlidae</taxon>
        <taxon>African cichlids</taxon>
        <taxon>Pseudocrenilabrinae</taxon>
        <taxon>Haplochromini</taxon>
        <taxon>Astatotilapia</taxon>
    </lineage>
</organism>
<dbReference type="InterPro" id="IPR001753">
    <property type="entry name" value="Enoyl-CoA_hydra/iso"/>
</dbReference>
<dbReference type="Gene3D" id="1.10.12.10">
    <property type="entry name" value="Lyase 2-enoyl-coa Hydratase, Chain A, domain 2"/>
    <property type="match status" value="1"/>
</dbReference>
<evidence type="ECO:0000313" key="4">
    <source>
        <dbReference type="Proteomes" id="UP000265100"/>
    </source>
</evidence>
<sequence length="301" mass="32986">MTTILCRLTGPRCLLWRYGALIKRETHSRTSHVIPQGGARLLAGGGRPLTGYSRAQSRRQHTEAAAAVEVDLKRLEGKDDGIVEVLMCRHKARNALGNVFVSQMRKVVSTLYNDSAVRVVIFRSLVPGVFCAGADLKERALMNNSESDLFVHGLRSLMTQIANSAQMGLIETTRGLLPGAGGSQRLPRMIGVTLAKELIFTGRRVGGQTALEMGLINRVVEQNQTGDAAYREALSLAREILPQAPIAVRMAKEAMNRGLEVDIGSAMAIERMCYARVIPTRDRQEGMAAFIEKRAPRYTGE</sequence>
<evidence type="ECO:0000313" key="3">
    <source>
        <dbReference type="Ensembl" id="ENSACLP00000068250.1"/>
    </source>
</evidence>
<dbReference type="Ensembl" id="ENSACLT00000095744.1">
    <property type="protein sequence ID" value="ENSACLP00000068250.1"/>
    <property type="gene ID" value="ENSACLG00000011702.2"/>
</dbReference>
<dbReference type="Proteomes" id="UP000265100">
    <property type="component" value="Chromosome 23"/>
</dbReference>
<reference evidence="3" key="4">
    <citation type="submission" date="2025-09" db="UniProtKB">
        <authorList>
            <consortium name="Ensembl"/>
        </authorList>
    </citation>
    <scope>IDENTIFICATION</scope>
</reference>
<reference evidence="3 4" key="1">
    <citation type="submission" date="2018-05" db="EMBL/GenBank/DDBJ databases">
        <authorList>
            <person name="Datahose"/>
        </authorList>
    </citation>
    <scope>NUCLEOTIDE SEQUENCE</scope>
</reference>
<reference evidence="3" key="3">
    <citation type="submission" date="2025-08" db="UniProtKB">
        <authorList>
            <consortium name="Ensembl"/>
        </authorList>
    </citation>
    <scope>IDENTIFICATION</scope>
</reference>
<dbReference type="FunFam" id="3.90.226.10:FF:000072">
    <property type="entry name" value="Enoyl-CoA hydratase domain-containing protein 2, mitochondrial"/>
    <property type="match status" value="1"/>
</dbReference>
<reference evidence="4" key="2">
    <citation type="submission" date="2023-03" db="EMBL/GenBank/DDBJ databases">
        <authorList>
            <consortium name="Wellcome Sanger Institute Data Sharing"/>
        </authorList>
    </citation>
    <scope>NUCLEOTIDE SEQUENCE [LARGE SCALE GENOMIC DNA]</scope>
</reference>
<evidence type="ECO:0000256" key="1">
    <source>
        <dbReference type="ARBA" id="ARBA00005254"/>
    </source>
</evidence>
<protein>
    <recommendedName>
        <fullName evidence="5">3-hydroxyisobutyryl-coenzyme A hydrolase</fullName>
    </recommendedName>
</protein>
<evidence type="ECO:0000256" key="2">
    <source>
        <dbReference type="ARBA" id="ARBA00023239"/>
    </source>
</evidence>
<dbReference type="SUPFAM" id="SSF52096">
    <property type="entry name" value="ClpP/crotonase"/>
    <property type="match status" value="1"/>
</dbReference>
<dbReference type="PANTHER" id="PTHR11941">
    <property type="entry name" value="ENOYL-COA HYDRATASE-RELATED"/>
    <property type="match status" value="1"/>
</dbReference>
<proteinExistence type="inferred from homology"/>
<dbReference type="Gene3D" id="3.90.226.10">
    <property type="entry name" value="2-enoyl-CoA Hydratase, Chain A, domain 1"/>
    <property type="match status" value="2"/>
</dbReference>
<keyword evidence="4" id="KW-1185">Reference proteome</keyword>
<dbReference type="GO" id="GO:0006635">
    <property type="term" value="P:fatty acid beta-oxidation"/>
    <property type="evidence" value="ECO:0007669"/>
    <property type="project" value="TreeGrafter"/>
</dbReference>
<dbReference type="AlphaFoldDB" id="A0AAX7UH14"/>
<dbReference type="InterPro" id="IPR029045">
    <property type="entry name" value="ClpP/crotonase-like_dom_sf"/>
</dbReference>
<comment type="similarity">
    <text evidence="1">Belongs to the enoyl-CoA hydratase/isomerase family.</text>
</comment>
<keyword evidence="2" id="KW-0456">Lyase</keyword>
<dbReference type="PANTHER" id="PTHR11941:SF44">
    <property type="entry name" value="ENOYL-COA HYDRATASE DOMAIN-CONTAINING PROTEIN 2, MITOCHONDRIAL"/>
    <property type="match status" value="1"/>
</dbReference>
<dbReference type="InterPro" id="IPR014748">
    <property type="entry name" value="Enoyl-CoA_hydra_C"/>
</dbReference>
<name>A0AAX7UH14_ASTCA</name>
<dbReference type="Pfam" id="PF00378">
    <property type="entry name" value="ECH_1"/>
    <property type="match status" value="1"/>
</dbReference>
<gene>
    <name evidence="3" type="primary">ECHDC2</name>
</gene>
<dbReference type="GO" id="GO:0005739">
    <property type="term" value="C:mitochondrion"/>
    <property type="evidence" value="ECO:0007669"/>
    <property type="project" value="TreeGrafter"/>
</dbReference>